<feature type="region of interest" description="Disordered" evidence="1">
    <location>
        <begin position="223"/>
        <end position="249"/>
    </location>
</feature>
<evidence type="ECO:0000313" key="2">
    <source>
        <dbReference type="EMBL" id="EGG03571.1"/>
    </source>
</evidence>
<dbReference type="InParanoid" id="F4RV71"/>
<keyword evidence="3" id="KW-1185">Reference proteome</keyword>
<feature type="compositionally biased region" description="Polar residues" evidence="1">
    <location>
        <begin position="291"/>
        <end position="300"/>
    </location>
</feature>
<feature type="region of interest" description="Disordered" evidence="1">
    <location>
        <begin position="276"/>
        <end position="300"/>
    </location>
</feature>
<name>F4RV71_MELLP</name>
<dbReference type="AlphaFoldDB" id="F4RV71"/>
<gene>
    <name evidence="2" type="ORF">MELLADRAFT_89945</name>
</gene>
<dbReference type="VEuPathDB" id="FungiDB:MELLADRAFT_89945"/>
<evidence type="ECO:0000313" key="3">
    <source>
        <dbReference type="Proteomes" id="UP000001072"/>
    </source>
</evidence>
<reference evidence="3" key="1">
    <citation type="journal article" date="2011" name="Proc. Natl. Acad. Sci. U.S.A.">
        <title>Obligate biotrophy features unraveled by the genomic analysis of rust fungi.</title>
        <authorList>
            <person name="Duplessis S."/>
            <person name="Cuomo C.A."/>
            <person name="Lin Y.-C."/>
            <person name="Aerts A."/>
            <person name="Tisserant E."/>
            <person name="Veneault-Fourrey C."/>
            <person name="Joly D.L."/>
            <person name="Hacquard S."/>
            <person name="Amselem J."/>
            <person name="Cantarel B.L."/>
            <person name="Chiu R."/>
            <person name="Coutinho P.M."/>
            <person name="Feau N."/>
            <person name="Field M."/>
            <person name="Frey P."/>
            <person name="Gelhaye E."/>
            <person name="Goldberg J."/>
            <person name="Grabherr M.G."/>
            <person name="Kodira C.D."/>
            <person name="Kohler A."/>
            <person name="Kuees U."/>
            <person name="Lindquist E.A."/>
            <person name="Lucas S.M."/>
            <person name="Mago R."/>
            <person name="Mauceli E."/>
            <person name="Morin E."/>
            <person name="Murat C."/>
            <person name="Pangilinan J.L."/>
            <person name="Park R."/>
            <person name="Pearson M."/>
            <person name="Quesneville H."/>
            <person name="Rouhier N."/>
            <person name="Sakthikumar S."/>
            <person name="Salamov A.A."/>
            <person name="Schmutz J."/>
            <person name="Selles B."/>
            <person name="Shapiro H."/>
            <person name="Tanguay P."/>
            <person name="Tuskan G.A."/>
            <person name="Henrissat B."/>
            <person name="Van de Peer Y."/>
            <person name="Rouze P."/>
            <person name="Ellis J.G."/>
            <person name="Dodds P.N."/>
            <person name="Schein J.E."/>
            <person name="Zhong S."/>
            <person name="Hamelin R.C."/>
            <person name="Grigoriev I.V."/>
            <person name="Szabo L.J."/>
            <person name="Martin F."/>
        </authorList>
    </citation>
    <scope>NUCLEOTIDE SEQUENCE [LARGE SCALE GENOMIC DNA]</scope>
    <source>
        <strain evidence="3">98AG31 / pathotype 3-4-7</strain>
    </source>
</reference>
<dbReference type="EMBL" id="GL883123">
    <property type="protein sequence ID" value="EGG03571.1"/>
    <property type="molecule type" value="Genomic_DNA"/>
</dbReference>
<protein>
    <submittedName>
        <fullName evidence="2">Uncharacterized protein</fullName>
    </submittedName>
</protein>
<dbReference type="GeneID" id="18935381"/>
<feature type="compositionally biased region" description="Basic and acidic residues" evidence="1">
    <location>
        <begin position="276"/>
        <end position="285"/>
    </location>
</feature>
<dbReference type="Proteomes" id="UP000001072">
    <property type="component" value="Unassembled WGS sequence"/>
</dbReference>
<evidence type="ECO:0000256" key="1">
    <source>
        <dbReference type="SAM" id="MobiDB-lite"/>
    </source>
</evidence>
<dbReference type="RefSeq" id="XP_007413018.1">
    <property type="nucleotide sequence ID" value="XM_007412956.1"/>
</dbReference>
<sequence length="300" mass="33851">MPACRCSNCEPEASKLLAANMKWLTLSNFEAGLKNPDILAKLGRQHSNNDELNKNEEAHDDLDPDAPIINPKPNGPPLCRVELMQLVENLTLTIKEHHRVLMDDEDRLKASDYIDDNDIWRVLNKIYTIETYEDVYEILGCDILPGGVAKIVDCINEWKSGDAGSQALSNLRAREAATRLIQAETLARLQKQHEEREAKARESRILIENKRKQNTIDRLAETEAKRQRKEESLKRRTAATKAKSDQVAKRAANSRMIAALASGKSMEEVEVAEERIRRENSDQENKVACPNANTVVSQSD</sequence>
<dbReference type="KEGG" id="mlr:MELLADRAFT_89945"/>
<accession>F4RV71</accession>
<feature type="compositionally biased region" description="Basic and acidic residues" evidence="1">
    <location>
        <begin position="223"/>
        <end position="234"/>
    </location>
</feature>
<dbReference type="HOGENOM" id="CLU_087669_0_0_1"/>
<organism evidence="3">
    <name type="scientific">Melampsora larici-populina (strain 98AG31 / pathotype 3-4-7)</name>
    <name type="common">Poplar leaf rust fungus</name>
    <dbReference type="NCBI Taxonomy" id="747676"/>
    <lineage>
        <taxon>Eukaryota</taxon>
        <taxon>Fungi</taxon>
        <taxon>Dikarya</taxon>
        <taxon>Basidiomycota</taxon>
        <taxon>Pucciniomycotina</taxon>
        <taxon>Pucciniomycetes</taxon>
        <taxon>Pucciniales</taxon>
        <taxon>Melampsoraceae</taxon>
        <taxon>Melampsora</taxon>
    </lineage>
</organism>
<proteinExistence type="predicted"/>